<organism evidence="2">
    <name type="scientific">uncultured Caudovirales phage</name>
    <dbReference type="NCBI Taxonomy" id="2100421"/>
    <lineage>
        <taxon>Viruses</taxon>
        <taxon>Duplodnaviria</taxon>
        <taxon>Heunggongvirae</taxon>
        <taxon>Uroviricota</taxon>
        <taxon>Caudoviricetes</taxon>
        <taxon>Peduoviridae</taxon>
        <taxon>Maltschvirus</taxon>
        <taxon>Maltschvirus maltsch</taxon>
    </lineage>
</organism>
<reference evidence="2" key="1">
    <citation type="submission" date="2020-04" db="EMBL/GenBank/DDBJ databases">
        <authorList>
            <person name="Chiriac C."/>
            <person name="Salcher M."/>
            <person name="Ghai R."/>
            <person name="Kavagutti S V."/>
        </authorList>
    </citation>
    <scope>NUCLEOTIDE SEQUENCE</scope>
</reference>
<protein>
    <submittedName>
        <fullName evidence="2">Uncharacterized protein</fullName>
    </submittedName>
</protein>
<sequence length="83" mass="9224">MTDLEIYFLGFALIGWCFAGHYYLETRQHKLAGLMLTRSIIGVALGKVKVELTNGGIKLTDLEDIDNGTTSEQTRQSEGTDRT</sequence>
<dbReference type="EMBL" id="LR796300">
    <property type="protein sequence ID" value="CAB4135574.1"/>
    <property type="molecule type" value="Genomic_DNA"/>
</dbReference>
<accession>A0A6J5LLZ6</accession>
<name>A0A6J5LLZ6_9CAUD</name>
<evidence type="ECO:0000313" key="2">
    <source>
        <dbReference type="EMBL" id="CAB4135574.1"/>
    </source>
</evidence>
<keyword evidence="1" id="KW-0812">Transmembrane</keyword>
<keyword evidence="1" id="KW-1133">Transmembrane helix</keyword>
<evidence type="ECO:0000256" key="1">
    <source>
        <dbReference type="SAM" id="Phobius"/>
    </source>
</evidence>
<feature type="transmembrane region" description="Helical" evidence="1">
    <location>
        <begin position="6"/>
        <end position="24"/>
    </location>
</feature>
<keyword evidence="1" id="KW-0472">Membrane</keyword>
<proteinExistence type="predicted"/>
<gene>
    <name evidence="2" type="ORF">UFOVP285_63</name>
</gene>